<organism evidence="2 3">
    <name type="scientific">Achlya hypogyna</name>
    <name type="common">Oomycete</name>
    <name type="synonym">Protoachlya hypogyna</name>
    <dbReference type="NCBI Taxonomy" id="1202772"/>
    <lineage>
        <taxon>Eukaryota</taxon>
        <taxon>Sar</taxon>
        <taxon>Stramenopiles</taxon>
        <taxon>Oomycota</taxon>
        <taxon>Saprolegniomycetes</taxon>
        <taxon>Saprolegniales</taxon>
        <taxon>Achlyaceae</taxon>
        <taxon>Achlya</taxon>
    </lineage>
</organism>
<proteinExistence type="predicted"/>
<feature type="transmembrane region" description="Helical" evidence="1">
    <location>
        <begin position="44"/>
        <end position="63"/>
    </location>
</feature>
<keyword evidence="1" id="KW-0472">Membrane</keyword>
<sequence>MSWEVAVVVTEYVIFVGICFWVLWQYPPAVPLVSSVQPPRALGIFRVVCLVLFSAVWAIDVYATRGFSLAYFTGWNFTLQWIYFAWTIKAEFYPASGREAAILSLVFDVCLPMAFFVALVFWSLLYYPGVEFDLASDVQHGLNALCFAIEFAWNDRVLTARHAPHVSLWPLIYFLFIWLSHDTLFDGGWPYDFMVLERPSAPLWYLGMFLTQAVLFQIALVASRYKQRWSNRSALNSKRPTVYGAV</sequence>
<evidence type="ECO:0000313" key="2">
    <source>
        <dbReference type="EMBL" id="OQR86210.1"/>
    </source>
</evidence>
<name>A0A1V9YKG8_ACHHY</name>
<dbReference type="EMBL" id="JNBR01001524">
    <property type="protein sequence ID" value="OQR86210.1"/>
    <property type="molecule type" value="Genomic_DNA"/>
</dbReference>
<feature type="transmembrane region" description="Helical" evidence="1">
    <location>
        <begin position="69"/>
        <end position="88"/>
    </location>
</feature>
<feature type="transmembrane region" description="Helical" evidence="1">
    <location>
        <begin position="100"/>
        <end position="126"/>
    </location>
</feature>
<feature type="transmembrane region" description="Helical" evidence="1">
    <location>
        <begin position="166"/>
        <end position="184"/>
    </location>
</feature>
<evidence type="ECO:0000256" key="1">
    <source>
        <dbReference type="SAM" id="Phobius"/>
    </source>
</evidence>
<comment type="caution">
    <text evidence="2">The sequence shown here is derived from an EMBL/GenBank/DDBJ whole genome shotgun (WGS) entry which is preliminary data.</text>
</comment>
<dbReference type="Proteomes" id="UP000243579">
    <property type="component" value="Unassembled WGS sequence"/>
</dbReference>
<keyword evidence="1" id="KW-1133">Transmembrane helix</keyword>
<feature type="transmembrane region" description="Helical" evidence="1">
    <location>
        <begin position="204"/>
        <end position="222"/>
    </location>
</feature>
<dbReference type="PANTHER" id="PTHR12242">
    <property type="entry name" value="OS02G0130600 PROTEIN-RELATED"/>
    <property type="match status" value="1"/>
</dbReference>
<dbReference type="AlphaFoldDB" id="A0A1V9YKG8"/>
<accession>A0A1V9YKG8</accession>
<feature type="transmembrane region" description="Helical" evidence="1">
    <location>
        <begin position="6"/>
        <end position="24"/>
    </location>
</feature>
<keyword evidence="1" id="KW-0812">Transmembrane</keyword>
<protein>
    <submittedName>
        <fullName evidence="2">Uncharacterized protein</fullName>
    </submittedName>
</protein>
<reference evidence="2 3" key="1">
    <citation type="journal article" date="2014" name="Genome Biol. Evol.">
        <title>The secreted proteins of Achlya hypogyna and Thraustotheca clavata identify the ancestral oomycete secretome and reveal gene acquisitions by horizontal gene transfer.</title>
        <authorList>
            <person name="Misner I."/>
            <person name="Blouin N."/>
            <person name="Leonard G."/>
            <person name="Richards T.A."/>
            <person name="Lane C.E."/>
        </authorList>
    </citation>
    <scope>NUCLEOTIDE SEQUENCE [LARGE SCALE GENOMIC DNA]</scope>
    <source>
        <strain evidence="2 3">ATCC 48635</strain>
    </source>
</reference>
<dbReference type="OrthoDB" id="419711at2759"/>
<dbReference type="GO" id="GO:0016020">
    <property type="term" value="C:membrane"/>
    <property type="evidence" value="ECO:0007669"/>
    <property type="project" value="TreeGrafter"/>
</dbReference>
<gene>
    <name evidence="2" type="ORF">ACHHYP_20504</name>
</gene>
<evidence type="ECO:0000313" key="3">
    <source>
        <dbReference type="Proteomes" id="UP000243579"/>
    </source>
</evidence>
<keyword evidence="3" id="KW-1185">Reference proteome</keyword>
<dbReference type="PANTHER" id="PTHR12242:SF22">
    <property type="entry name" value="OS02G0130600 PROTEIN"/>
    <property type="match status" value="1"/>
</dbReference>